<dbReference type="Proteomes" id="UP001176806">
    <property type="component" value="Unassembled WGS sequence"/>
</dbReference>
<dbReference type="RefSeq" id="WP_303303372.1">
    <property type="nucleotide sequence ID" value="NZ_BAABDA010000004.1"/>
</dbReference>
<protein>
    <recommendedName>
        <fullName evidence="3">DDE superfamily endonuclease</fullName>
    </recommendedName>
</protein>
<proteinExistence type="predicted"/>
<dbReference type="EMBL" id="JAUOEL010000007">
    <property type="protein sequence ID" value="MDO5976110.1"/>
    <property type="molecule type" value="Genomic_DNA"/>
</dbReference>
<keyword evidence="2" id="KW-1185">Reference proteome</keyword>
<accession>A0ABT8WSG3</accession>
<evidence type="ECO:0008006" key="3">
    <source>
        <dbReference type="Google" id="ProtNLM"/>
    </source>
</evidence>
<sequence length="117" mass="13458">MTELGLFLSRKSVNRSDVARKTGISKTSQYFKIVQNRSIHFHYYYYYYLFEKVSTPFVVDTTYVPTKDNDGTKVKGSLRPNARGKTKFYTPVSGGTELIEMAVLAWTCQNGQFTNQM</sequence>
<organism evidence="1 2">
    <name type="scientific">Flavivirga jejuensis</name>
    <dbReference type="NCBI Taxonomy" id="870487"/>
    <lineage>
        <taxon>Bacteria</taxon>
        <taxon>Pseudomonadati</taxon>
        <taxon>Bacteroidota</taxon>
        <taxon>Flavobacteriia</taxon>
        <taxon>Flavobacteriales</taxon>
        <taxon>Flavobacteriaceae</taxon>
        <taxon>Flavivirga</taxon>
    </lineage>
</organism>
<gene>
    <name evidence="1" type="ORF">Q4Q40_18070</name>
</gene>
<reference evidence="1" key="1">
    <citation type="submission" date="2023-07" db="EMBL/GenBank/DDBJ databases">
        <title>Two novel species in the genus Flavivirga.</title>
        <authorList>
            <person name="Kwon K."/>
        </authorList>
    </citation>
    <scope>NUCLEOTIDE SEQUENCE</scope>
    <source>
        <strain evidence="1">KACC 14158</strain>
    </source>
</reference>
<evidence type="ECO:0000313" key="2">
    <source>
        <dbReference type="Proteomes" id="UP001176806"/>
    </source>
</evidence>
<evidence type="ECO:0000313" key="1">
    <source>
        <dbReference type="EMBL" id="MDO5976110.1"/>
    </source>
</evidence>
<name>A0ABT8WSG3_9FLAO</name>
<comment type="caution">
    <text evidence="1">The sequence shown here is derived from an EMBL/GenBank/DDBJ whole genome shotgun (WGS) entry which is preliminary data.</text>
</comment>